<dbReference type="Proteomes" id="UP001056201">
    <property type="component" value="Chromosome 1"/>
</dbReference>
<dbReference type="EMBL" id="CP097635">
    <property type="protein sequence ID" value="URI07719.1"/>
    <property type="molecule type" value="Genomic_DNA"/>
</dbReference>
<keyword evidence="1" id="KW-0732">Signal</keyword>
<evidence type="ECO:0000313" key="2">
    <source>
        <dbReference type="EMBL" id="URI07719.1"/>
    </source>
</evidence>
<dbReference type="Pfam" id="PF05275">
    <property type="entry name" value="CopB"/>
    <property type="match status" value="1"/>
</dbReference>
<proteinExistence type="predicted"/>
<sequence>MNTKKNHPTGSLALALAVALAGLAGPARAMEDDAIFQATRIEIDAGRSDSKSVAAWRADGWIGTDYNRFAWRTEGSRRDGRLEDAEVQALFSRYVAPFWDLQLGLRRELKPAARNYGVIGVRGLAPYAFDVDVAAFVRSDGRLFARTRAEYDMLFTNRLVARPFVGIDWAARSIPSDGIKAGATLSEWGLNVRYEITRTVAPYLDISRQWQRGADGGAGANSVRAGLRLML</sequence>
<reference evidence="2" key="1">
    <citation type="submission" date="2022-05" db="EMBL/GenBank/DDBJ databases">
        <title>An RpoN-dependent PEP-CTERM gene is involved in floc formation of an Aquincola tertiaricarbonis strain.</title>
        <authorList>
            <person name="Qiu D."/>
            <person name="Xia M."/>
        </authorList>
    </citation>
    <scope>NUCLEOTIDE SEQUENCE</scope>
    <source>
        <strain evidence="2">RN12</strain>
    </source>
</reference>
<dbReference type="InterPro" id="IPR007939">
    <property type="entry name" value="Cu-R_B_prcur"/>
</dbReference>
<gene>
    <name evidence="2" type="ORF">MW290_03650</name>
</gene>
<feature type="chain" id="PRO_5046525471" evidence="1">
    <location>
        <begin position="30"/>
        <end position="231"/>
    </location>
</feature>
<name>A0ABY4S5K3_AQUTE</name>
<evidence type="ECO:0000313" key="3">
    <source>
        <dbReference type="Proteomes" id="UP001056201"/>
    </source>
</evidence>
<evidence type="ECO:0000256" key="1">
    <source>
        <dbReference type="SAM" id="SignalP"/>
    </source>
</evidence>
<accession>A0ABY4S5K3</accession>
<keyword evidence="3" id="KW-1185">Reference proteome</keyword>
<dbReference type="RefSeq" id="WP_250195951.1">
    <property type="nucleotide sequence ID" value="NZ_CP097635.1"/>
</dbReference>
<organism evidence="2 3">
    <name type="scientific">Aquincola tertiaricarbonis</name>
    <dbReference type="NCBI Taxonomy" id="391953"/>
    <lineage>
        <taxon>Bacteria</taxon>
        <taxon>Pseudomonadati</taxon>
        <taxon>Pseudomonadota</taxon>
        <taxon>Betaproteobacteria</taxon>
        <taxon>Burkholderiales</taxon>
        <taxon>Sphaerotilaceae</taxon>
        <taxon>Aquincola</taxon>
    </lineage>
</organism>
<feature type="signal peptide" evidence="1">
    <location>
        <begin position="1"/>
        <end position="29"/>
    </location>
</feature>
<protein>
    <submittedName>
        <fullName evidence="2">Copper resistance protein B</fullName>
    </submittedName>
</protein>